<dbReference type="Proteomes" id="UP001218208">
    <property type="component" value="Unassembled WGS sequence"/>
</dbReference>
<organism evidence="1 2">
    <name type="scientific">Stenotrophomonas maltophilia</name>
    <name type="common">Pseudomonas maltophilia</name>
    <name type="synonym">Xanthomonas maltophilia</name>
    <dbReference type="NCBI Taxonomy" id="40324"/>
    <lineage>
        <taxon>Bacteria</taxon>
        <taxon>Pseudomonadati</taxon>
        <taxon>Pseudomonadota</taxon>
        <taxon>Gammaproteobacteria</taxon>
        <taxon>Lysobacterales</taxon>
        <taxon>Lysobacteraceae</taxon>
        <taxon>Stenotrophomonas</taxon>
        <taxon>Stenotrophomonas maltophilia group</taxon>
    </lineage>
</organism>
<sequence length="114" mass="13025">MLSLRNPRLDNPMGRLPTSFVNAHDADEIRRLAGKHGIPFNEAVRQILSLYFRQPFPLSSKRMGDSKTDRLPQMVARRHIVEGIEVLATTLGLTRGEVLRQIVRGTLRKHHGRH</sequence>
<dbReference type="EMBL" id="ABLOJW010000010">
    <property type="protein sequence ID" value="EKT4092600.1"/>
    <property type="molecule type" value="Genomic_DNA"/>
</dbReference>
<comment type="caution">
    <text evidence="1">The sequence shown here is derived from an EMBL/GenBank/DDBJ whole genome shotgun (WGS) entry which is preliminary data.</text>
</comment>
<name>A0AAI9C252_STEMA</name>
<accession>A0AAI9C252</accession>
<proteinExistence type="predicted"/>
<reference evidence="1" key="1">
    <citation type="submission" date="2022-07" db="EMBL/GenBank/DDBJ databases">
        <authorList>
            <consortium name="DAFM: The Division of Animal and Food Microbiology"/>
        </authorList>
    </citation>
    <scope>NUCLEOTIDE SEQUENCE</scope>
    <source>
        <strain evidence="1">19MO01SH01-2</strain>
    </source>
</reference>
<evidence type="ECO:0000313" key="1">
    <source>
        <dbReference type="EMBL" id="EKT4092600.1"/>
    </source>
</evidence>
<protein>
    <submittedName>
        <fullName evidence="1">Uncharacterized protein</fullName>
    </submittedName>
</protein>
<gene>
    <name evidence="1" type="ORF">QEG23_002117</name>
</gene>
<evidence type="ECO:0000313" key="2">
    <source>
        <dbReference type="Proteomes" id="UP001218208"/>
    </source>
</evidence>
<dbReference type="AlphaFoldDB" id="A0AAI9C252"/>